<sequence>MKWYLLTTLLSDHVVRAASKETKPETGGLAKGCSSCWKHQMHWERGSSKLSGSVARREGAAFSRFCDILLRPVAHSIAVKKLL</sequence>
<name>A0A8X6G0V8_TRICU</name>
<reference evidence="2" key="1">
    <citation type="submission" date="2020-07" db="EMBL/GenBank/DDBJ databases">
        <title>Multicomponent nature underlies the extraordinary mechanical properties of spider dragline silk.</title>
        <authorList>
            <person name="Kono N."/>
            <person name="Nakamura H."/>
            <person name="Mori M."/>
            <person name="Yoshida Y."/>
            <person name="Ohtoshi R."/>
            <person name="Malay A.D."/>
            <person name="Moran D.A.P."/>
            <person name="Tomita M."/>
            <person name="Numata K."/>
            <person name="Arakawa K."/>
        </authorList>
    </citation>
    <scope>NUCLEOTIDE SEQUENCE</scope>
</reference>
<dbReference type="EMBL" id="BMAO01004247">
    <property type="protein sequence ID" value="GFQ93386.1"/>
    <property type="molecule type" value="Genomic_DNA"/>
</dbReference>
<evidence type="ECO:0000313" key="2">
    <source>
        <dbReference type="EMBL" id="GFQ93386.1"/>
    </source>
</evidence>
<feature type="chain" id="PRO_5036468864" description="Secreted protein" evidence="1">
    <location>
        <begin position="18"/>
        <end position="83"/>
    </location>
</feature>
<dbReference type="AlphaFoldDB" id="A0A8X6G0V8"/>
<comment type="caution">
    <text evidence="2">The sequence shown here is derived from an EMBL/GenBank/DDBJ whole genome shotgun (WGS) entry which is preliminary data.</text>
</comment>
<feature type="signal peptide" evidence="1">
    <location>
        <begin position="1"/>
        <end position="17"/>
    </location>
</feature>
<dbReference type="Proteomes" id="UP000887116">
    <property type="component" value="Unassembled WGS sequence"/>
</dbReference>
<evidence type="ECO:0008006" key="4">
    <source>
        <dbReference type="Google" id="ProtNLM"/>
    </source>
</evidence>
<gene>
    <name evidence="2" type="ORF">TNCT_282181</name>
</gene>
<protein>
    <recommendedName>
        <fullName evidence="4">Secreted protein</fullName>
    </recommendedName>
</protein>
<accession>A0A8X6G0V8</accession>
<evidence type="ECO:0000313" key="3">
    <source>
        <dbReference type="Proteomes" id="UP000887116"/>
    </source>
</evidence>
<proteinExistence type="predicted"/>
<keyword evidence="3" id="KW-1185">Reference proteome</keyword>
<evidence type="ECO:0000256" key="1">
    <source>
        <dbReference type="SAM" id="SignalP"/>
    </source>
</evidence>
<organism evidence="2 3">
    <name type="scientific">Trichonephila clavata</name>
    <name type="common">Joro spider</name>
    <name type="synonym">Nephila clavata</name>
    <dbReference type="NCBI Taxonomy" id="2740835"/>
    <lineage>
        <taxon>Eukaryota</taxon>
        <taxon>Metazoa</taxon>
        <taxon>Ecdysozoa</taxon>
        <taxon>Arthropoda</taxon>
        <taxon>Chelicerata</taxon>
        <taxon>Arachnida</taxon>
        <taxon>Araneae</taxon>
        <taxon>Araneomorphae</taxon>
        <taxon>Entelegynae</taxon>
        <taxon>Araneoidea</taxon>
        <taxon>Nephilidae</taxon>
        <taxon>Trichonephila</taxon>
    </lineage>
</organism>
<keyword evidence="1" id="KW-0732">Signal</keyword>